<evidence type="ECO:0000313" key="19">
    <source>
        <dbReference type="EMBL" id="KAJ6758721.1"/>
    </source>
</evidence>
<keyword evidence="11" id="KW-0325">Glycoprotein</keyword>
<evidence type="ECO:0000256" key="10">
    <source>
        <dbReference type="ARBA" id="ARBA00023170"/>
    </source>
</evidence>
<dbReference type="Gene3D" id="3.40.50.2300">
    <property type="match status" value="2"/>
</dbReference>
<dbReference type="PANTHER" id="PTHR34836:SF1">
    <property type="entry name" value="OS09G0428600 PROTEIN"/>
    <property type="match status" value="1"/>
</dbReference>
<reference evidence="19" key="1">
    <citation type="submission" date="2022-11" db="EMBL/GenBank/DDBJ databases">
        <authorList>
            <person name="Hyden B.L."/>
            <person name="Feng K."/>
            <person name="Yates T."/>
            <person name="Jawdy S."/>
            <person name="Smart L.B."/>
            <person name="Muchero W."/>
        </authorList>
    </citation>
    <scope>NUCLEOTIDE SEQUENCE</scope>
    <source>
        <tissue evidence="19">Shoot tip</tissue>
    </source>
</reference>
<reference evidence="19" key="2">
    <citation type="journal article" date="2023" name="Int. J. Mol. Sci.">
        <title>De Novo Assembly and Annotation of 11 Diverse Shrub Willow (Salix) Genomes Reveals Novel Gene Organization in Sex-Linked Regions.</title>
        <authorList>
            <person name="Hyden B."/>
            <person name="Feng K."/>
            <person name="Yates T.B."/>
            <person name="Jawdy S."/>
            <person name="Cereghino C."/>
            <person name="Smart L.B."/>
            <person name="Muchero W."/>
        </authorList>
    </citation>
    <scope>NUCLEOTIDE SEQUENCE</scope>
    <source>
        <tissue evidence="19">Shoot tip</tissue>
    </source>
</reference>
<comment type="function">
    <text evidence="14">Glutamate-gated receptor that probably acts as a non-selective cation channel. May be involved in light-signal transduction and calcium homeostasis via the regulation of calcium influx into cells.</text>
</comment>
<dbReference type="GO" id="GO:0016020">
    <property type="term" value="C:membrane"/>
    <property type="evidence" value="ECO:0007669"/>
    <property type="project" value="UniProtKB-SubCell"/>
</dbReference>
<feature type="domain" description="Ionotropic glutamate receptor C-terminal" evidence="18">
    <location>
        <begin position="441"/>
        <end position="611"/>
    </location>
</feature>
<comment type="function">
    <text evidence="15">Glutamate-gated receptor that probably acts as non-selective cation channel.</text>
</comment>
<dbReference type="SUPFAM" id="SSF53850">
    <property type="entry name" value="Periplasmic binding protein-like II"/>
    <property type="match status" value="1"/>
</dbReference>
<dbReference type="CDD" id="cd13686">
    <property type="entry name" value="GluR_Plant"/>
    <property type="match status" value="1"/>
</dbReference>
<keyword evidence="8 15" id="KW-0406">Ion transport</keyword>
<gene>
    <name evidence="19" type="ORF">OIU74_025386</name>
</gene>
<evidence type="ECO:0000256" key="17">
    <source>
        <dbReference type="SAM" id="Phobius"/>
    </source>
</evidence>
<evidence type="ECO:0000256" key="1">
    <source>
        <dbReference type="ARBA" id="ARBA00004141"/>
    </source>
</evidence>
<evidence type="ECO:0000256" key="5">
    <source>
        <dbReference type="ARBA" id="ARBA00022692"/>
    </source>
</evidence>
<dbReference type="InterPro" id="IPR001320">
    <property type="entry name" value="Iontro_rcpt_C"/>
</dbReference>
<keyword evidence="20" id="KW-1185">Reference proteome</keyword>
<feature type="transmembrane region" description="Helical" evidence="17">
    <location>
        <begin position="632"/>
        <end position="656"/>
    </location>
</feature>
<evidence type="ECO:0000256" key="3">
    <source>
        <dbReference type="ARBA" id="ARBA00011095"/>
    </source>
</evidence>
<dbReference type="Pfam" id="PF01094">
    <property type="entry name" value="ANF_receptor"/>
    <property type="match status" value="1"/>
</dbReference>
<evidence type="ECO:0000256" key="11">
    <source>
        <dbReference type="ARBA" id="ARBA00023180"/>
    </source>
</evidence>
<evidence type="ECO:0000256" key="6">
    <source>
        <dbReference type="ARBA" id="ARBA00022729"/>
    </source>
</evidence>
<dbReference type="PANTHER" id="PTHR34836">
    <property type="entry name" value="OS06G0188250 PROTEIN"/>
    <property type="match status" value="1"/>
</dbReference>
<keyword evidence="4 15" id="KW-0813">Transport</keyword>
<organism evidence="19 20">
    <name type="scientific">Salix koriyanagi</name>
    <dbReference type="NCBI Taxonomy" id="2511006"/>
    <lineage>
        <taxon>Eukaryota</taxon>
        <taxon>Viridiplantae</taxon>
        <taxon>Streptophyta</taxon>
        <taxon>Embryophyta</taxon>
        <taxon>Tracheophyta</taxon>
        <taxon>Spermatophyta</taxon>
        <taxon>Magnoliopsida</taxon>
        <taxon>eudicotyledons</taxon>
        <taxon>Gunneridae</taxon>
        <taxon>Pentapetalae</taxon>
        <taxon>rosids</taxon>
        <taxon>fabids</taxon>
        <taxon>Malpighiales</taxon>
        <taxon>Salicaceae</taxon>
        <taxon>Saliceae</taxon>
        <taxon>Salix</taxon>
    </lineage>
</organism>
<evidence type="ECO:0000313" key="20">
    <source>
        <dbReference type="Proteomes" id="UP001151752"/>
    </source>
</evidence>
<dbReference type="InterPro" id="IPR028082">
    <property type="entry name" value="Peripla_BP_I"/>
</dbReference>
<dbReference type="Gene3D" id="3.40.190.10">
    <property type="entry name" value="Periplasmic binding protein-like II"/>
    <property type="match status" value="3"/>
</dbReference>
<keyword evidence="7 17" id="KW-1133">Transmembrane helix</keyword>
<accession>A0A9Q0W2A4</accession>
<dbReference type="SUPFAM" id="SSF53822">
    <property type="entry name" value="Periplasmic binding protein-like I"/>
    <property type="match status" value="1"/>
</dbReference>
<evidence type="ECO:0000256" key="13">
    <source>
        <dbReference type="ARBA" id="ARBA00023303"/>
    </source>
</evidence>
<evidence type="ECO:0000256" key="2">
    <source>
        <dbReference type="ARBA" id="ARBA00008685"/>
    </source>
</evidence>
<dbReference type="SMART" id="SM00079">
    <property type="entry name" value="PBPe"/>
    <property type="match status" value="1"/>
</dbReference>
<dbReference type="Proteomes" id="UP001151752">
    <property type="component" value="Chromosome 18"/>
</dbReference>
<evidence type="ECO:0000256" key="15">
    <source>
        <dbReference type="PIRNR" id="PIRNR037090"/>
    </source>
</evidence>
<evidence type="ECO:0000259" key="18">
    <source>
        <dbReference type="SMART" id="SM00079"/>
    </source>
</evidence>
<keyword evidence="5 17" id="KW-0812">Transmembrane</keyword>
<sequence length="769" mass="84334">MGVAQDTKTIPVKVGVVLDLDDVLYGNIGLSCINMALSDFYASHSDYKTRLALTTIDSKKDVVGAAAAALDLIKNVEVQAIIGPALSTQAKFVIELGQKAQVPIISFSASSPFLTAIRSPYFFQATQNDSTQVNAISELVQAFGWKAAVPIYIDNEYGEGLVPYLTNALQAVDARIPYQSAISPSATDDQIVAELYKLMTMQTRVFIVHMFPSLGARLFAKAKEIGMMSEGYVWIMTDGLTAEFLSSPNPSVTDTMQGVLGIKPHVPSTKELKDFRVRWKRKFQQDNPDIIDAEMNIYGLWAYDAATALAFAVEKMADFGFRKVNVSSNSSTDLATLGVSLNGPDLLQALSNTSFKGLSGDYLFVNGKLQASPFWIVNVNGNGGRKVGFWTPTKGLVQTLNSTTAKSFNSSPVSCISTVIWPGGKSDAPKGWEIPSSNGKKLKIGVPVKDGLGQFVSVTRNLSSNTTTVKGYSIDVFEAAVRSLPYALPYEYIPFAKPDGGPAGNYDDLIHQVFLRSKLVMYNSFEKCDELFSKGSGNGGISAAFDEAPYMKLFLSKYCSKYTMIEPTFKTAGFGFVFPIGSPLAPDVSREILNLIEDDRMRQIEDKWFGKQSSCPDSSNSISSNSLSLRSFWGLFLIAGIASLSALLIFTANFVYQERRVLSPDDPRASMWRRIQNLFIVFDERDQTAHTFRKNEVSDRSGVDLPYAGEPSPLAYSVHTESPGDPPSSECDSTPHRQESQEFVIDINQLNNPFEERPTAFDTACRLQN</sequence>
<keyword evidence="13 15" id="KW-0407">Ion channel</keyword>
<dbReference type="InterPro" id="IPR001828">
    <property type="entry name" value="ANF_lig-bd_rcpt"/>
</dbReference>
<name>A0A9Q0W2A4_9ROSI</name>
<dbReference type="InterPro" id="IPR015683">
    <property type="entry name" value="Ionotropic_Glu_rcpt"/>
</dbReference>
<proteinExistence type="inferred from homology"/>
<evidence type="ECO:0000256" key="4">
    <source>
        <dbReference type="ARBA" id="ARBA00022448"/>
    </source>
</evidence>
<keyword evidence="9 15" id="KW-0472">Membrane</keyword>
<dbReference type="CDD" id="cd19990">
    <property type="entry name" value="PBP1_GABAb_receptor_plant"/>
    <property type="match status" value="1"/>
</dbReference>
<dbReference type="InterPro" id="IPR044440">
    <property type="entry name" value="GABAb_receptor_plant_PBP1"/>
</dbReference>
<comment type="subcellular location">
    <subcellularLocation>
        <location evidence="1">Membrane</location>
        <topology evidence="1">Multi-pass membrane protein</topology>
    </subcellularLocation>
</comment>
<keyword evidence="10 15" id="KW-0675">Receptor</keyword>
<dbReference type="GO" id="GO:0015276">
    <property type="term" value="F:ligand-gated monoatomic ion channel activity"/>
    <property type="evidence" value="ECO:0007669"/>
    <property type="project" value="InterPro"/>
</dbReference>
<comment type="caution">
    <text evidence="19">The sequence shown here is derived from an EMBL/GenBank/DDBJ whole genome shotgun (WGS) entry which is preliminary data.</text>
</comment>
<evidence type="ECO:0000256" key="9">
    <source>
        <dbReference type="ARBA" id="ARBA00023136"/>
    </source>
</evidence>
<evidence type="ECO:0000256" key="16">
    <source>
        <dbReference type="SAM" id="MobiDB-lite"/>
    </source>
</evidence>
<dbReference type="FunFam" id="3.40.190.10:FF:000195">
    <property type="entry name" value="Glutamate receptor 2.7"/>
    <property type="match status" value="1"/>
</dbReference>
<keyword evidence="12 15" id="KW-1071">Ligand-gated ion channel</keyword>
<evidence type="ECO:0000256" key="12">
    <source>
        <dbReference type="ARBA" id="ARBA00023286"/>
    </source>
</evidence>
<evidence type="ECO:0000256" key="8">
    <source>
        <dbReference type="ARBA" id="ARBA00023065"/>
    </source>
</evidence>
<evidence type="ECO:0000256" key="7">
    <source>
        <dbReference type="ARBA" id="ARBA00022989"/>
    </source>
</evidence>
<dbReference type="AlphaFoldDB" id="A0A9Q0W2A4"/>
<protein>
    <recommendedName>
        <fullName evidence="15">Glutamate receptor</fullName>
    </recommendedName>
</protein>
<comment type="subunit">
    <text evidence="3">May form heteromers.</text>
</comment>
<dbReference type="FunFam" id="3.40.50.2300:FF:000169">
    <property type="entry name" value="Glutamate receptor"/>
    <property type="match status" value="1"/>
</dbReference>
<evidence type="ECO:0000256" key="14">
    <source>
        <dbReference type="ARBA" id="ARBA00049638"/>
    </source>
</evidence>
<keyword evidence="6" id="KW-0732">Signal</keyword>
<dbReference type="InterPro" id="IPR017103">
    <property type="entry name" value="Iontropic_Glu_rcpt_pln"/>
</dbReference>
<dbReference type="EMBL" id="JAPFFM010000006">
    <property type="protein sequence ID" value="KAJ6758721.1"/>
    <property type="molecule type" value="Genomic_DNA"/>
</dbReference>
<feature type="region of interest" description="Disordered" evidence="16">
    <location>
        <begin position="714"/>
        <end position="740"/>
    </location>
</feature>
<dbReference type="PIRSF" id="PIRSF037090">
    <property type="entry name" value="Iontro_Glu-like_rcpt_pln"/>
    <property type="match status" value="1"/>
</dbReference>
<comment type="similarity">
    <text evidence="2 15">Belongs to the glutamate-gated ion channel (TC 1.A.10.1) family.</text>
</comment>